<reference evidence="1" key="1">
    <citation type="journal article" date="2015" name="Nature">
        <title>Complex archaea that bridge the gap between prokaryotes and eukaryotes.</title>
        <authorList>
            <person name="Spang A."/>
            <person name="Saw J.H."/>
            <person name="Jorgensen S.L."/>
            <person name="Zaremba-Niedzwiedzka K."/>
            <person name="Martijn J."/>
            <person name="Lind A.E."/>
            <person name="van Eijk R."/>
            <person name="Schleper C."/>
            <person name="Guy L."/>
            <person name="Ettema T.J."/>
        </authorList>
    </citation>
    <scope>NUCLEOTIDE SEQUENCE</scope>
</reference>
<comment type="caution">
    <text evidence="1">The sequence shown here is derived from an EMBL/GenBank/DDBJ whole genome shotgun (WGS) entry which is preliminary data.</text>
</comment>
<dbReference type="AlphaFoldDB" id="A0A0F9PRU4"/>
<proteinExistence type="predicted"/>
<dbReference type="EMBL" id="LAZR01005953">
    <property type="protein sequence ID" value="KKM95862.1"/>
    <property type="molecule type" value="Genomic_DNA"/>
</dbReference>
<organism evidence="1">
    <name type="scientific">marine sediment metagenome</name>
    <dbReference type="NCBI Taxonomy" id="412755"/>
    <lineage>
        <taxon>unclassified sequences</taxon>
        <taxon>metagenomes</taxon>
        <taxon>ecological metagenomes</taxon>
    </lineage>
</organism>
<evidence type="ECO:0000313" key="1">
    <source>
        <dbReference type="EMBL" id="KKM95862.1"/>
    </source>
</evidence>
<evidence type="ECO:0008006" key="2">
    <source>
        <dbReference type="Google" id="ProtNLM"/>
    </source>
</evidence>
<name>A0A0F9PRU4_9ZZZZ</name>
<protein>
    <recommendedName>
        <fullName evidence="2">Tail tubular protein A</fullName>
    </recommendedName>
</protein>
<gene>
    <name evidence="1" type="ORF">LCGC14_1183830</name>
</gene>
<sequence length="201" mass="22598">MALSETLSETSICNMSLAKLGANKIPDGQTVEGSATLEAVQCRLHYEQTRDALVRSHSWRFAAARKALSTTTTPAFEWDYAFDLPDDFLAMRSIYENRFSGENFRSYALEGSLLLTDENAMSIRYTKNVTDVTEFDSLFIEVLVLQLALKLTSLAGSTPEIRESLKDDLKNLMPSVKALDRQETNTAGQYELETWNDARYA</sequence>
<accession>A0A0F9PRU4</accession>